<evidence type="ECO:0000256" key="2">
    <source>
        <dbReference type="ARBA" id="ARBA00004496"/>
    </source>
</evidence>
<evidence type="ECO:0000256" key="8">
    <source>
        <dbReference type="ARBA" id="ARBA00022691"/>
    </source>
</evidence>
<name>A0A381NTG1_9ZZZZ</name>
<proteinExistence type="inferred from homology"/>
<evidence type="ECO:0000256" key="6">
    <source>
        <dbReference type="ARBA" id="ARBA00022603"/>
    </source>
</evidence>
<dbReference type="PIRSF" id="PIRSF023956">
    <property type="entry name" value="Thiopurine_S-methyltransferase"/>
    <property type="match status" value="1"/>
</dbReference>
<dbReference type="GO" id="GO:0032259">
    <property type="term" value="P:methylation"/>
    <property type="evidence" value="ECO:0007669"/>
    <property type="project" value="UniProtKB-KW"/>
</dbReference>
<evidence type="ECO:0000256" key="4">
    <source>
        <dbReference type="ARBA" id="ARBA00011905"/>
    </source>
</evidence>
<dbReference type="AlphaFoldDB" id="A0A381NTG1"/>
<dbReference type="PANTHER" id="PTHR10259">
    <property type="entry name" value="THIOPURINE S-METHYLTRANSFERASE"/>
    <property type="match status" value="1"/>
</dbReference>
<comment type="subcellular location">
    <subcellularLocation>
        <location evidence="2">Cytoplasm</location>
    </subcellularLocation>
</comment>
<dbReference type="SUPFAM" id="SSF53335">
    <property type="entry name" value="S-adenosyl-L-methionine-dependent methyltransferases"/>
    <property type="match status" value="1"/>
</dbReference>
<dbReference type="Pfam" id="PF05724">
    <property type="entry name" value="TPMT"/>
    <property type="match status" value="1"/>
</dbReference>
<dbReference type="InterPro" id="IPR025835">
    <property type="entry name" value="Thiopurine_S-MeTrfase"/>
</dbReference>
<dbReference type="InterPro" id="IPR008854">
    <property type="entry name" value="TPMT"/>
</dbReference>
<comment type="catalytic activity">
    <reaction evidence="1">
        <text>S-adenosyl-L-methionine + a thiopurine = S-adenosyl-L-homocysteine + a thiopurine S-methylether.</text>
        <dbReference type="EC" id="2.1.1.67"/>
    </reaction>
</comment>
<keyword evidence="8" id="KW-0949">S-adenosyl-L-methionine</keyword>
<evidence type="ECO:0000256" key="5">
    <source>
        <dbReference type="ARBA" id="ARBA00022490"/>
    </source>
</evidence>
<dbReference type="FunFam" id="3.40.50.150:FF:000101">
    <property type="entry name" value="Thiopurine S-methyltransferase"/>
    <property type="match status" value="1"/>
</dbReference>
<reference evidence="9" key="1">
    <citation type="submission" date="2018-05" db="EMBL/GenBank/DDBJ databases">
        <authorList>
            <person name="Lanie J.A."/>
            <person name="Ng W.-L."/>
            <person name="Kazmierczak K.M."/>
            <person name="Andrzejewski T.M."/>
            <person name="Davidsen T.M."/>
            <person name="Wayne K.J."/>
            <person name="Tettelin H."/>
            <person name="Glass J.I."/>
            <person name="Rusch D."/>
            <person name="Podicherti R."/>
            <person name="Tsui H.-C.T."/>
            <person name="Winkler M.E."/>
        </authorList>
    </citation>
    <scope>NUCLEOTIDE SEQUENCE</scope>
</reference>
<dbReference type="PROSITE" id="PS51585">
    <property type="entry name" value="SAM_MT_TPMT"/>
    <property type="match status" value="1"/>
</dbReference>
<organism evidence="9">
    <name type="scientific">marine metagenome</name>
    <dbReference type="NCBI Taxonomy" id="408172"/>
    <lineage>
        <taxon>unclassified sequences</taxon>
        <taxon>metagenomes</taxon>
        <taxon>ecological metagenomes</taxon>
    </lineage>
</organism>
<evidence type="ECO:0000256" key="1">
    <source>
        <dbReference type="ARBA" id="ARBA00000903"/>
    </source>
</evidence>
<keyword evidence="7" id="KW-0808">Transferase</keyword>
<accession>A0A381NTG1</accession>
<sequence length="218" mass="25343">MADWLHFWENNETNWHSDTITQELVEYFELFELEPEDKVFVPLCGKSLDMLYIMNQGFSVVGVEISEIGVRQFFRENDLTYKITRVDDFDLYSSENLEIYCGDFFSLTSKHLNNVKAVLDSKSLIALEPDLRQKYVKHLNDIISVGARILLVTLQYPQHQMSGPPFSVDKSEVESLFSMTFESRELRSFNDIENGLKLERAGVDFINNAAYCLRKVRV</sequence>
<keyword evidence="6" id="KW-0489">Methyltransferase</keyword>
<protein>
    <recommendedName>
        <fullName evidence="4">thiopurine S-methyltransferase</fullName>
        <ecNumber evidence="4">2.1.1.67</ecNumber>
    </recommendedName>
</protein>
<dbReference type="EMBL" id="UINC01000587">
    <property type="protein sequence ID" value="SUZ57905.1"/>
    <property type="molecule type" value="Genomic_DNA"/>
</dbReference>
<dbReference type="PANTHER" id="PTHR10259:SF11">
    <property type="entry name" value="THIOPURINE S-METHYLTRANSFERASE"/>
    <property type="match status" value="1"/>
</dbReference>
<dbReference type="GO" id="GO:0005737">
    <property type="term" value="C:cytoplasm"/>
    <property type="evidence" value="ECO:0007669"/>
    <property type="project" value="UniProtKB-SubCell"/>
</dbReference>
<dbReference type="NCBIfam" id="NF009732">
    <property type="entry name" value="PRK13255.1"/>
    <property type="match status" value="1"/>
</dbReference>
<gene>
    <name evidence="9" type="ORF">METZ01_LOCUS10759</name>
</gene>
<dbReference type="EC" id="2.1.1.67" evidence="4"/>
<evidence type="ECO:0000256" key="7">
    <source>
        <dbReference type="ARBA" id="ARBA00022679"/>
    </source>
</evidence>
<dbReference type="GO" id="GO:0008119">
    <property type="term" value="F:thiopurine S-methyltransferase activity"/>
    <property type="evidence" value="ECO:0007669"/>
    <property type="project" value="UniProtKB-EC"/>
</dbReference>
<keyword evidence="5" id="KW-0963">Cytoplasm</keyword>
<dbReference type="InterPro" id="IPR029063">
    <property type="entry name" value="SAM-dependent_MTases_sf"/>
</dbReference>
<evidence type="ECO:0000313" key="9">
    <source>
        <dbReference type="EMBL" id="SUZ57905.1"/>
    </source>
</evidence>
<comment type="similarity">
    <text evidence="3">Belongs to the class I-like SAM-binding methyltransferase superfamily. TPMT family.</text>
</comment>
<dbReference type="HAMAP" id="MF_00812">
    <property type="entry name" value="Thiopur_methtran"/>
    <property type="match status" value="1"/>
</dbReference>
<evidence type="ECO:0000256" key="3">
    <source>
        <dbReference type="ARBA" id="ARBA00008145"/>
    </source>
</evidence>
<dbReference type="Gene3D" id="3.40.50.150">
    <property type="entry name" value="Vaccinia Virus protein VP39"/>
    <property type="match status" value="1"/>
</dbReference>